<protein>
    <submittedName>
        <fullName evidence="1">Uncharacterized protein</fullName>
    </submittedName>
</protein>
<organism evidence="1 2">
    <name type="scientific">Treponema succinifaciens (strain ATCC 33096 / DSM 2489 / 6091)</name>
    <dbReference type="NCBI Taxonomy" id="869209"/>
    <lineage>
        <taxon>Bacteria</taxon>
        <taxon>Pseudomonadati</taxon>
        <taxon>Spirochaetota</taxon>
        <taxon>Spirochaetia</taxon>
        <taxon>Spirochaetales</taxon>
        <taxon>Treponemataceae</taxon>
        <taxon>Treponema</taxon>
    </lineage>
</organism>
<accession>F2NSG8</accession>
<evidence type="ECO:0000313" key="2">
    <source>
        <dbReference type="Proteomes" id="UP000006852"/>
    </source>
</evidence>
<sequence length="130" mass="15360">MTFTMTFNDGDFLEQIENIKRDESLCLITNKEKAFISKEKLEEKGFENYHFFELENSETCSKEFLDLIKTIFRTPCFTIVMDGVDIGKKPIKDQLVKWVYGYANTYGLFHIICNMSLYRSFLMQLTDETE</sequence>
<dbReference type="HOGENOM" id="CLU_1937212_0_0_12"/>
<dbReference type="GeneID" id="302998861"/>
<proteinExistence type="predicted"/>
<dbReference type="RefSeq" id="WP_013701885.1">
    <property type="nucleotide sequence ID" value="NC_015385.1"/>
</dbReference>
<keyword evidence="2" id="KW-1185">Reference proteome</keyword>
<dbReference type="Proteomes" id="UP000006852">
    <property type="component" value="Chromosome"/>
</dbReference>
<dbReference type="STRING" id="869209.Tresu_1712"/>
<gene>
    <name evidence="1" type="ordered locus">Tresu_1712</name>
</gene>
<dbReference type="KEGG" id="tsu:Tresu_1712"/>
<dbReference type="AlphaFoldDB" id="F2NSG8"/>
<evidence type="ECO:0000313" key="1">
    <source>
        <dbReference type="EMBL" id="AEB14604.1"/>
    </source>
</evidence>
<reference evidence="1 2" key="1">
    <citation type="journal article" date="2011" name="Stand. Genomic Sci.">
        <title>Complete genome sequence of Treponema succinifaciens type strain (6091).</title>
        <authorList>
            <person name="Han C."/>
            <person name="Gronow S."/>
            <person name="Teshima H."/>
            <person name="Lapidus A."/>
            <person name="Nolan M."/>
            <person name="Lucas S."/>
            <person name="Hammon N."/>
            <person name="Deshpande S."/>
            <person name="Cheng J.F."/>
            <person name="Zeytun A."/>
            <person name="Tapia R."/>
            <person name="Goodwin L."/>
            <person name="Pitluck S."/>
            <person name="Liolios K."/>
            <person name="Pagani I."/>
            <person name="Ivanova N."/>
            <person name="Mavromatis K."/>
            <person name="Mikhailova N."/>
            <person name="Huntemann M."/>
            <person name="Pati A."/>
            <person name="Chen A."/>
            <person name="Palaniappan K."/>
            <person name="Land M."/>
            <person name="Hauser L."/>
            <person name="Brambilla E.M."/>
            <person name="Rohde M."/>
            <person name="Goker M."/>
            <person name="Woyke T."/>
            <person name="Bristow J."/>
            <person name="Eisen J.A."/>
            <person name="Markowitz V."/>
            <person name="Hugenholtz P."/>
            <person name="Kyrpides N.C."/>
            <person name="Klenk H.P."/>
            <person name="Detter J.C."/>
        </authorList>
    </citation>
    <scope>NUCLEOTIDE SEQUENCE [LARGE SCALE GENOMIC DNA]</scope>
    <source>
        <strain evidence="2">ATCC 33096 / DSM 2489 / 6091</strain>
    </source>
</reference>
<name>F2NSG8_TRES6</name>
<dbReference type="EMBL" id="CP002631">
    <property type="protein sequence ID" value="AEB14604.1"/>
    <property type="molecule type" value="Genomic_DNA"/>
</dbReference>
<reference evidence="2" key="2">
    <citation type="submission" date="2011-04" db="EMBL/GenBank/DDBJ databases">
        <title>The complete genome of chromosome of Treponema succinifaciens DSM 2489.</title>
        <authorList>
            <person name="Lucas S."/>
            <person name="Copeland A."/>
            <person name="Lapidus A."/>
            <person name="Bruce D."/>
            <person name="Goodwin L."/>
            <person name="Pitluck S."/>
            <person name="Peters L."/>
            <person name="Kyrpides N."/>
            <person name="Mavromatis K."/>
            <person name="Ivanova N."/>
            <person name="Ovchinnikova G."/>
            <person name="Teshima H."/>
            <person name="Detter J.C."/>
            <person name="Tapia R."/>
            <person name="Han C."/>
            <person name="Land M."/>
            <person name="Hauser L."/>
            <person name="Markowitz V."/>
            <person name="Cheng J.-F."/>
            <person name="Hugenholtz P."/>
            <person name="Woyke T."/>
            <person name="Wu D."/>
            <person name="Gronow S."/>
            <person name="Wellnitz S."/>
            <person name="Brambilla E."/>
            <person name="Klenk H.-P."/>
            <person name="Eisen J.A."/>
        </authorList>
    </citation>
    <scope>NUCLEOTIDE SEQUENCE [LARGE SCALE GENOMIC DNA]</scope>
    <source>
        <strain evidence="2">ATCC 33096 / DSM 2489 / 6091</strain>
    </source>
</reference>